<keyword evidence="2" id="KW-0378">Hydrolase</keyword>
<dbReference type="EMBL" id="SOQX01000001">
    <property type="protein sequence ID" value="TDY03763.1"/>
    <property type="molecule type" value="Genomic_DNA"/>
</dbReference>
<dbReference type="Gene3D" id="3.40.50.1820">
    <property type="entry name" value="alpha/beta hydrolase"/>
    <property type="match status" value="1"/>
</dbReference>
<feature type="domain" description="Serine aminopeptidase S33" evidence="1">
    <location>
        <begin position="42"/>
        <end position="130"/>
    </location>
</feature>
<sequence>MKAGFLAGGQGPLFYILHEPAGRPVRGCVLYVPPFAEELNKSRRMAARQARLLAEQGYAVFMPDLYGCGDSGGDFADARWQDWLADLGDGLDWLQERYPGPVILWGLRAGCLLISDLLQVRQIPPAAVLYWQPVSDGERYLAQFLRLRMAAGMMGSGKETTGQLRARLKEGETLEVAGYALAPALADALAGARLVASPGTPLAWLEVAHGDPPELPPVSTRLIDAWRQQGMTLHTGAVRGDPFWTTQEIHEVPALLDASLAGLQAVLR</sequence>
<dbReference type="InterPro" id="IPR022742">
    <property type="entry name" value="Hydrolase_4"/>
</dbReference>
<organism evidence="2 3">
    <name type="scientific">Thiohalophilus thiocyanatoxydans</name>
    <dbReference type="NCBI Taxonomy" id="381308"/>
    <lineage>
        <taxon>Bacteria</taxon>
        <taxon>Pseudomonadati</taxon>
        <taxon>Pseudomonadota</taxon>
        <taxon>Gammaproteobacteria</taxon>
        <taxon>Thiohalomonadales</taxon>
        <taxon>Thiohalophilaceae</taxon>
        <taxon>Thiohalophilus</taxon>
    </lineage>
</organism>
<evidence type="ECO:0000313" key="3">
    <source>
        <dbReference type="Proteomes" id="UP000294914"/>
    </source>
</evidence>
<dbReference type="Proteomes" id="UP000294914">
    <property type="component" value="Unassembled WGS sequence"/>
</dbReference>
<dbReference type="SUPFAM" id="SSF53474">
    <property type="entry name" value="alpha/beta-Hydrolases"/>
    <property type="match status" value="1"/>
</dbReference>
<name>A0A4R8J1P2_9GAMM</name>
<dbReference type="NCBIfam" id="TIGR03101">
    <property type="entry name" value="hydr2_PEP"/>
    <property type="match status" value="1"/>
</dbReference>
<dbReference type="Pfam" id="PF12146">
    <property type="entry name" value="Hydrolase_4"/>
    <property type="match status" value="1"/>
</dbReference>
<dbReference type="GO" id="GO:0016787">
    <property type="term" value="F:hydrolase activity"/>
    <property type="evidence" value="ECO:0007669"/>
    <property type="project" value="UniProtKB-KW"/>
</dbReference>
<reference evidence="2 3" key="1">
    <citation type="submission" date="2019-03" db="EMBL/GenBank/DDBJ databases">
        <title>Genomic Encyclopedia of Type Strains, Phase IV (KMG-IV): sequencing the most valuable type-strain genomes for metagenomic binning, comparative biology and taxonomic classification.</title>
        <authorList>
            <person name="Goeker M."/>
        </authorList>
    </citation>
    <scope>NUCLEOTIDE SEQUENCE [LARGE SCALE GENOMIC DNA]</scope>
    <source>
        <strain evidence="2 3">DSM 16326</strain>
    </source>
</reference>
<accession>A0A4R8J1P2</accession>
<gene>
    <name evidence="2" type="ORF">EDC23_0133</name>
</gene>
<dbReference type="OrthoDB" id="249225at2"/>
<proteinExistence type="predicted"/>
<comment type="caution">
    <text evidence="2">The sequence shown here is derived from an EMBL/GenBank/DDBJ whole genome shotgun (WGS) entry which is preliminary data.</text>
</comment>
<dbReference type="InterPro" id="IPR029058">
    <property type="entry name" value="AB_hydrolase_fold"/>
</dbReference>
<dbReference type="AlphaFoldDB" id="A0A4R8J1P2"/>
<evidence type="ECO:0000259" key="1">
    <source>
        <dbReference type="Pfam" id="PF12146"/>
    </source>
</evidence>
<dbReference type="InterPro" id="IPR017532">
    <property type="entry name" value="Hydrolase-2_PEP"/>
</dbReference>
<protein>
    <submittedName>
        <fullName evidence="2">Exosortase A-associated hydrolase 2</fullName>
    </submittedName>
</protein>
<dbReference type="RefSeq" id="WP_134080347.1">
    <property type="nucleotide sequence ID" value="NZ_SOQX01000001.1"/>
</dbReference>
<evidence type="ECO:0000313" key="2">
    <source>
        <dbReference type="EMBL" id="TDY03763.1"/>
    </source>
</evidence>
<keyword evidence="3" id="KW-1185">Reference proteome</keyword>